<organism evidence="3">
    <name type="scientific">viral metagenome</name>
    <dbReference type="NCBI Taxonomy" id="1070528"/>
    <lineage>
        <taxon>unclassified sequences</taxon>
        <taxon>metagenomes</taxon>
        <taxon>organismal metagenomes</taxon>
    </lineage>
</organism>
<name>A0A6C0AMT7_9ZZZZ</name>
<reference evidence="3" key="1">
    <citation type="journal article" date="2020" name="Nature">
        <title>Giant virus diversity and host interactions through global metagenomics.</title>
        <authorList>
            <person name="Schulz F."/>
            <person name="Roux S."/>
            <person name="Paez-Espino D."/>
            <person name="Jungbluth S."/>
            <person name="Walsh D.A."/>
            <person name="Denef V.J."/>
            <person name="McMahon K.D."/>
            <person name="Konstantinidis K.T."/>
            <person name="Eloe-Fadrosh E.A."/>
            <person name="Kyrpides N.C."/>
            <person name="Woyke T."/>
        </authorList>
    </citation>
    <scope>NUCLEOTIDE SEQUENCE</scope>
    <source>
        <strain evidence="3">GVMAG-S-1101161-73</strain>
    </source>
</reference>
<dbReference type="PROSITE" id="PS50853">
    <property type="entry name" value="FN3"/>
    <property type="match status" value="10"/>
</dbReference>
<dbReference type="InterPro" id="IPR013783">
    <property type="entry name" value="Ig-like_fold"/>
</dbReference>
<feature type="domain" description="Fibronectin type-III" evidence="2">
    <location>
        <begin position="1723"/>
        <end position="1817"/>
    </location>
</feature>
<feature type="domain" description="Fibronectin type-III" evidence="2">
    <location>
        <begin position="378"/>
        <end position="463"/>
    </location>
</feature>
<dbReference type="Pfam" id="PF00041">
    <property type="entry name" value="fn3"/>
    <property type="match status" value="5"/>
</dbReference>
<feature type="domain" description="Fibronectin type-III" evidence="2">
    <location>
        <begin position="284"/>
        <end position="377"/>
    </location>
</feature>
<evidence type="ECO:0000256" key="1">
    <source>
        <dbReference type="ARBA" id="ARBA00022737"/>
    </source>
</evidence>
<feature type="domain" description="Fibronectin type-III" evidence="2">
    <location>
        <begin position="658"/>
        <end position="760"/>
    </location>
</feature>
<accession>A0A6C0AMT7</accession>
<feature type="domain" description="Fibronectin type-III" evidence="2">
    <location>
        <begin position="761"/>
        <end position="853"/>
    </location>
</feature>
<dbReference type="PANTHER" id="PTHR13817:SF73">
    <property type="entry name" value="FIBRONECTIN TYPE-III DOMAIN-CONTAINING PROTEIN"/>
    <property type="match status" value="1"/>
</dbReference>
<dbReference type="InterPro" id="IPR050964">
    <property type="entry name" value="Striated_Muscle_Regulatory"/>
</dbReference>
<feature type="domain" description="Fibronectin type-III" evidence="2">
    <location>
        <begin position="100"/>
        <end position="193"/>
    </location>
</feature>
<dbReference type="InterPro" id="IPR036116">
    <property type="entry name" value="FN3_sf"/>
</dbReference>
<feature type="domain" description="Fibronectin type-III" evidence="2">
    <location>
        <begin position="195"/>
        <end position="283"/>
    </location>
</feature>
<feature type="domain" description="Fibronectin type-III" evidence="2">
    <location>
        <begin position="558"/>
        <end position="651"/>
    </location>
</feature>
<protein>
    <recommendedName>
        <fullName evidence="2">Fibronectin type-III domain-containing protein</fullName>
    </recommendedName>
</protein>
<evidence type="ECO:0000313" key="3">
    <source>
        <dbReference type="EMBL" id="QHS81114.1"/>
    </source>
</evidence>
<keyword evidence="1" id="KW-0677">Repeat</keyword>
<dbReference type="EMBL" id="MN740729">
    <property type="protein sequence ID" value="QHS81114.1"/>
    <property type="molecule type" value="Genomic_DNA"/>
</dbReference>
<feature type="domain" description="Fibronectin type-III" evidence="2">
    <location>
        <begin position="857"/>
        <end position="954"/>
    </location>
</feature>
<dbReference type="Gene3D" id="2.60.40.10">
    <property type="entry name" value="Immunoglobulins"/>
    <property type="match status" value="10"/>
</dbReference>
<dbReference type="SUPFAM" id="SSF49265">
    <property type="entry name" value="Fibronectin type III"/>
    <property type="match status" value="6"/>
</dbReference>
<dbReference type="PANTHER" id="PTHR13817">
    <property type="entry name" value="TITIN"/>
    <property type="match status" value="1"/>
</dbReference>
<feature type="domain" description="Fibronectin type-III" evidence="2">
    <location>
        <begin position="467"/>
        <end position="556"/>
    </location>
</feature>
<dbReference type="InterPro" id="IPR003961">
    <property type="entry name" value="FN3_dom"/>
</dbReference>
<sequence>MASIPSAPTGLVVTNTATLGTVRLSWINPSQIGIPAISDYSFSCSPSSGVTFSTIIDVAYTRINAIGLVTGNTYLFSVSVVNSAGTSLPAYSKAFIYLSAPVAPTSFSATPGPSQVTLSWDQVVASGGLPITGYTITSVPATKTVTVSAGIYSTIITGLTNGTSYVFSITQNNLSASSDPSTVTATPVSAPNAPTNITITSSPVTSGSATISWTDPVLTGGSAITGYTITPYPSSGISFSQPFTNPTDIYGLTLNSSYIFIVSAINSIGTSPGAISPVYTYNRIPDAPTGVSVSNIAGNIIVNWDPVVMSEGLPITGFIVISTPSSKVYTVPIGTFSQSITKLIPGVSYTFTVYSKNTLGTSAGTTSSPITISAYPDIATAIKVTNTILNGVALTWTDPVNNGGLPITSYTLASIPSGAIFTGSTLSDNIAVTGLNKGSTYIFSIITNNSFGSSPVAVSAPFSYLSIPDTPTGVSVTPGDSSVIINWMNVLTSGGASILNYIITSISDNTSVTVSAGSSSYTFTGLTNGNAYTFNIVAINSFGPSVAAVTNSVTPTSVPDPPTKIVVSPGNSSVLVQWKSPVMTGGLPITGYIVNLLRPPNPPIIIPLGNVTYAFINDLSNDQSYSATVNAVNSKGQSVDSGESLVVTPLSTFIVPGAPTGLSVTASSGSLTPSILLSFTSPIVTAANKIINYQYSTDGGSTYTQCNPIVTKSPIPITAVSSDGTSPIVNGTTYSILIQAINASGIGTASSSISGTPTASIANAPSISSITPGNTTCSVAFTQSFNGGAAITNLSYSTDGGSTFTVFSPVQTNSPLTISGLANGSTYSIKLKAINSAGTSTASSATSVTLAASEPAAPTALSSSSITTSSFSIGFTPGSTGGSSITNYSFSTNGGTTFLAFSPAQTTSPVAITKQSSGAALVAGATYSVKLKEINAIGSSVASASVSVTLSAGDGLTYDYPVITNATYDSAADTISIYFTPPSGIGEVTNYQYSTDGSEFSVLELYPPQTTSPIVIRYLSSYDSFVGILNYTDQVGISIGIVQDVYLQLIPQTIDTLCKASNTYKITTYPNVQFSPPGLPPNTKGMVMPGAPSYGPIRFNMPTQLLTSNPDYKNPYATLGKSIPDYSLNISNYAYTTDGGATYITLSPAQTDTLTLYTKSDSSSISGTTTIGLYPIDSSGNLGTLSPSIYTFIPNTLSNPPEPPTLLSVNVDYYNDPDMFGSGISINYRSNDPYSIYPVLIYFHTGDSIINLSYPKFVNKESVNNGWMLTPFYSGYGNFSLSYNNGIYTIYYSQRFLPLVNTSFNKLEAVLEKQFKVTLLALNPSSTLITQWTALQTENPLFPFFNNNSTIFSRPSNTITVSYSSFSPQIGLNYSATGITVIIPQTSSFYNYYGNASFNQDTQIAGSGDGYDRGGYLPFNVGSYNNSVMLSLDGGTTFTSTSVTWTLIGPKLPNTFTVGQIYNLVIKILFVDAFGAQCETGNSNSIQFNYGFPTFSFEPKRRRIRMLTNGNVSDTNILGAASGQTLSISLDGGTTFRDISTTIAAYNGQIASFISSPQNSPDFIFNQGMNGITFTQGQTYSVVLKCNHGYGIFTSTPVSCTPPLTGPVASSNYLLAINSIVSKSNIVYLFVDTTIPKVEFSSVISLNISSTIGSLGSSVTADAVFDKSLKASHTNKLNVLQIPMSNFTPGTPSYITIGLKGTRSYTTYGGGLANQYTFTPYLVPNPPTISRISFSSAGHASIEFTPGSVNSTNNEPGGITNYLFSTDYFFTKTECNVDGGTGNIIISLAAGTYSIQIQAVSAAGRSASSNAVSFTMT</sequence>
<proteinExistence type="predicted"/>
<dbReference type="SMART" id="SM00060">
    <property type="entry name" value="FN3"/>
    <property type="match status" value="11"/>
</dbReference>
<dbReference type="CDD" id="cd00063">
    <property type="entry name" value="FN3"/>
    <property type="match status" value="9"/>
</dbReference>
<evidence type="ECO:0000259" key="2">
    <source>
        <dbReference type="PROSITE" id="PS50853"/>
    </source>
</evidence>